<keyword evidence="3" id="KW-1185">Reference proteome</keyword>
<feature type="transmembrane region" description="Helical" evidence="1">
    <location>
        <begin position="55"/>
        <end position="74"/>
    </location>
</feature>
<proteinExistence type="predicted"/>
<sequence length="143" mass="15246">MVTTSTPTASSVLVQRALTINGMFLMVVGGVQVILELSGYFGIGLYAAAFHSSPYTIGFAEAHGLALIIGWTLFSQRSKAYRPANHILAVSVHVLLAAANIFFWRSYPAFGMVVPGILSTVAHIGLVILQVVVLSRQSGDRPS</sequence>
<reference evidence="3" key="1">
    <citation type="journal article" date="2019" name="Int. J. Syst. Evol. Microbiol.">
        <title>The Global Catalogue of Microorganisms (GCM) 10K type strain sequencing project: providing services to taxonomists for standard genome sequencing and annotation.</title>
        <authorList>
            <consortium name="The Broad Institute Genomics Platform"/>
            <consortium name="The Broad Institute Genome Sequencing Center for Infectious Disease"/>
            <person name="Wu L."/>
            <person name="Ma J."/>
        </authorList>
    </citation>
    <scope>NUCLEOTIDE SEQUENCE [LARGE SCALE GENOMIC DNA]</scope>
    <source>
        <strain evidence="3">JCM 14718</strain>
    </source>
</reference>
<feature type="transmembrane region" description="Helical" evidence="1">
    <location>
        <begin position="110"/>
        <end position="134"/>
    </location>
</feature>
<gene>
    <name evidence="2" type="ORF">GCM10009765_37180</name>
</gene>
<protein>
    <submittedName>
        <fullName evidence="2">Uncharacterized protein</fullName>
    </submittedName>
</protein>
<keyword evidence="1" id="KW-0472">Membrane</keyword>
<organism evidence="2 3">
    <name type="scientific">Fodinicola feengrottensis</name>
    <dbReference type="NCBI Taxonomy" id="435914"/>
    <lineage>
        <taxon>Bacteria</taxon>
        <taxon>Bacillati</taxon>
        <taxon>Actinomycetota</taxon>
        <taxon>Actinomycetes</taxon>
        <taxon>Mycobacteriales</taxon>
        <taxon>Fodinicola</taxon>
    </lineage>
</organism>
<keyword evidence="1" id="KW-1133">Transmembrane helix</keyword>
<name>A0ABP4TAJ3_9ACTN</name>
<dbReference type="Proteomes" id="UP001500618">
    <property type="component" value="Unassembled WGS sequence"/>
</dbReference>
<keyword evidence="1" id="KW-0812">Transmembrane</keyword>
<evidence type="ECO:0000313" key="3">
    <source>
        <dbReference type="Proteomes" id="UP001500618"/>
    </source>
</evidence>
<evidence type="ECO:0000313" key="2">
    <source>
        <dbReference type="EMBL" id="GAA1684344.1"/>
    </source>
</evidence>
<feature type="transmembrane region" description="Helical" evidence="1">
    <location>
        <begin position="23"/>
        <end position="49"/>
    </location>
</feature>
<dbReference type="EMBL" id="BAAANY010000012">
    <property type="protein sequence ID" value="GAA1684344.1"/>
    <property type="molecule type" value="Genomic_DNA"/>
</dbReference>
<evidence type="ECO:0000256" key="1">
    <source>
        <dbReference type="SAM" id="Phobius"/>
    </source>
</evidence>
<comment type="caution">
    <text evidence="2">The sequence shown here is derived from an EMBL/GenBank/DDBJ whole genome shotgun (WGS) entry which is preliminary data.</text>
</comment>
<accession>A0ABP4TAJ3</accession>
<dbReference type="RefSeq" id="WP_344311494.1">
    <property type="nucleotide sequence ID" value="NZ_BAAANY010000012.1"/>
</dbReference>
<feature type="transmembrane region" description="Helical" evidence="1">
    <location>
        <begin position="86"/>
        <end position="104"/>
    </location>
</feature>